<organism evidence="3 4">
    <name type="scientific">Nothophoma quercina</name>
    <dbReference type="NCBI Taxonomy" id="749835"/>
    <lineage>
        <taxon>Eukaryota</taxon>
        <taxon>Fungi</taxon>
        <taxon>Dikarya</taxon>
        <taxon>Ascomycota</taxon>
        <taxon>Pezizomycotina</taxon>
        <taxon>Dothideomycetes</taxon>
        <taxon>Pleosporomycetidae</taxon>
        <taxon>Pleosporales</taxon>
        <taxon>Pleosporineae</taxon>
        <taxon>Didymellaceae</taxon>
        <taxon>Nothophoma</taxon>
    </lineage>
</organism>
<dbReference type="Proteomes" id="UP001521222">
    <property type="component" value="Unassembled WGS sequence"/>
</dbReference>
<evidence type="ECO:0000256" key="1">
    <source>
        <dbReference type="SAM" id="MobiDB-lite"/>
    </source>
</evidence>
<dbReference type="EMBL" id="JAKIXB020000020">
    <property type="protein sequence ID" value="KAL1599230.1"/>
    <property type="molecule type" value="Genomic_DNA"/>
</dbReference>
<feature type="compositionally biased region" description="Basic and acidic residues" evidence="1">
    <location>
        <begin position="530"/>
        <end position="540"/>
    </location>
</feature>
<dbReference type="PANTHER" id="PTHR38046:SF1">
    <property type="entry name" value="CRYPTIC LOCI REGULATOR 2"/>
    <property type="match status" value="1"/>
</dbReference>
<feature type="compositionally biased region" description="Low complexity" evidence="1">
    <location>
        <begin position="484"/>
        <end position="505"/>
    </location>
</feature>
<feature type="compositionally biased region" description="Acidic residues" evidence="1">
    <location>
        <begin position="519"/>
        <end position="529"/>
    </location>
</feature>
<reference evidence="3 4" key="1">
    <citation type="submission" date="2024-02" db="EMBL/GenBank/DDBJ databases">
        <title>De novo assembly and annotation of 12 fungi associated with fruit tree decline syndrome in Ontario, Canada.</title>
        <authorList>
            <person name="Sulman M."/>
            <person name="Ellouze W."/>
            <person name="Ilyukhin E."/>
        </authorList>
    </citation>
    <scope>NUCLEOTIDE SEQUENCE [LARGE SCALE GENOMIC DNA]</scope>
    <source>
        <strain evidence="3 4">M97-236</strain>
    </source>
</reference>
<dbReference type="PANTHER" id="PTHR38046">
    <property type="entry name" value="CRYPTIC LOCI REGULATOR 2"/>
    <property type="match status" value="1"/>
</dbReference>
<gene>
    <name evidence="3" type="ORF">SLS59_006247</name>
</gene>
<feature type="domain" description="Cryptic loci regulator 2 C-terminal" evidence="2">
    <location>
        <begin position="229"/>
        <end position="350"/>
    </location>
</feature>
<proteinExistence type="predicted"/>
<dbReference type="InterPro" id="IPR018839">
    <property type="entry name" value="Tscrpt-silencing_Clr2_C"/>
</dbReference>
<feature type="region of interest" description="Disordered" evidence="1">
    <location>
        <begin position="483"/>
        <end position="557"/>
    </location>
</feature>
<protein>
    <recommendedName>
        <fullName evidence="2">Cryptic loci regulator 2 C-terminal domain-containing protein</fullName>
    </recommendedName>
</protein>
<sequence>MPAAQYKGRPKLVGAGVDTSRVDEEGTPDVYRNLINKLKRHGEIDESIAEPLSMDWRAEQEILPDLLQKNNDNPQWVPRAGDIVLYVRELAPDIHIIRHPITGDFKLYDEITKQWLDHPTWEAGLVGQAPAEVITIEDLCEDGEKEGNITYSGVRVEPLPDVNSNDKSLSKRHKYISIRQTRPFVLWKQFLYRVDRWHHTVLNALTVTATMSLLGKYRFKGAWPEASIYSKGMYMGHEMLVVGDVVRLLPNASLGQTASTDILVVKSIRLNWSGLDKASDNDWDEGTPYNSNVWVYGVAYTSEPARMNKEWLSDTHPPKAADDYGEWYPMHPPSKELAIPYSRVLGRLYERDAMALWLNTKFNDLPLLDAGRETLVESRAFARQHDQRIASKMDATWFWANSRAQALDLQTINGLDVASHDPLRDPKEWRKKIKVMEGMSNIKVVPTARPTGAPGLTGRNLRGFMAPALSELPVRSQLSRITDTTSVSGSVRASSTSSESSANVASRKRSHTVKLSSDEKEEGDDDQVNEEIRQTMRVVEDSSQTQAKRPRVTVLID</sequence>
<keyword evidence="4" id="KW-1185">Reference proteome</keyword>
<evidence type="ECO:0000313" key="3">
    <source>
        <dbReference type="EMBL" id="KAL1599230.1"/>
    </source>
</evidence>
<comment type="caution">
    <text evidence="3">The sequence shown here is derived from an EMBL/GenBank/DDBJ whole genome shotgun (WGS) entry which is preliminary data.</text>
</comment>
<dbReference type="Pfam" id="PF10383">
    <property type="entry name" value="Clr2"/>
    <property type="match status" value="1"/>
</dbReference>
<name>A0ABR3R463_9PLEO</name>
<dbReference type="InterPro" id="IPR038986">
    <property type="entry name" value="Clr2"/>
</dbReference>
<evidence type="ECO:0000313" key="4">
    <source>
        <dbReference type="Proteomes" id="UP001521222"/>
    </source>
</evidence>
<evidence type="ECO:0000259" key="2">
    <source>
        <dbReference type="Pfam" id="PF10383"/>
    </source>
</evidence>
<accession>A0ABR3R463</accession>